<keyword evidence="7 10" id="KW-0333">Golgi apparatus</keyword>
<dbReference type="OrthoDB" id="10266042at2759"/>
<proteinExistence type="inferred from homology"/>
<keyword evidence="5 10" id="KW-0931">ER-Golgi transport</keyword>
<dbReference type="GO" id="GO:0051645">
    <property type="term" value="P:Golgi localization"/>
    <property type="evidence" value="ECO:0007669"/>
    <property type="project" value="TreeGrafter"/>
</dbReference>
<dbReference type="SUPFAM" id="SSF64356">
    <property type="entry name" value="SNARE-like"/>
    <property type="match status" value="1"/>
</dbReference>
<dbReference type="PANTHER" id="PTHR10121:SF0">
    <property type="entry name" value="COATOMER SUBUNIT DELTA"/>
    <property type="match status" value="1"/>
</dbReference>
<keyword evidence="3 10" id="KW-0813">Transport</keyword>
<dbReference type="Gene3D" id="2.60.40.1170">
    <property type="entry name" value="Mu homology domain, subdomain B"/>
    <property type="match status" value="2"/>
</dbReference>
<gene>
    <name evidence="13" type="ORF">PGO_093140</name>
</gene>
<keyword evidence="4 10" id="KW-0963">Cytoplasm</keyword>
<dbReference type="PROSITE" id="PS51072">
    <property type="entry name" value="MHD"/>
    <property type="match status" value="1"/>
</dbReference>
<evidence type="ECO:0000256" key="4">
    <source>
        <dbReference type="ARBA" id="ARBA00022490"/>
    </source>
</evidence>
<feature type="domain" description="MHD" evidence="12">
    <location>
        <begin position="257"/>
        <end position="493"/>
    </location>
</feature>
<evidence type="ECO:0000313" key="14">
    <source>
        <dbReference type="Proteomes" id="UP000195521"/>
    </source>
</evidence>
<evidence type="ECO:0000313" key="13">
    <source>
        <dbReference type="EMBL" id="GAW81114.1"/>
    </source>
</evidence>
<dbReference type="EMBL" id="BDQF01000010">
    <property type="protein sequence ID" value="GAW81114.1"/>
    <property type="molecule type" value="Genomic_DNA"/>
</dbReference>
<sequence length="493" mass="57146">MTVLSAAISTKSKVLVSRQFQNISKCDLDSLTIPFHNLIERERSDHTYIETDKVRYVYQPLDSIYIFLITNINSNIIEDLEIIKVLSQIIQDICQGNINENTILKKCFTIIFYIDELIKNGVREIVNSNQIKTYIDMESHEEKLQTIIRENKEKEEKERRKFIASKLEKNRQKQQNKANSNSFLSNDIITNIDYNTNVIDNFLYKTEETNDITIEENFNSYGGMKLVGKKEQVKILDVVDSNKILNKPTINVNSLFDKPINIVINENVICTLSSEGTICDLDIQGTFNMQINNHKYSKVIVELDNEYSDKAKIHPILDKNKYNSNTLELKDKSKNFRVNTIYPLLKWKINHLNDSYIPLNISCWPCEDNESTLLNLEIENKRKNIDEVIYDLNVNLMCPSSSKPQIMSKDKGIIEHDGILLAWKVDALKSNQNCQIEISIQSKPESVFPFSVEAKSNILAHKLSVLKVYDEDTNEDIEYEIKKNITYLFTINK</sequence>
<accession>A0A1Y1JM13</accession>
<comment type="function">
    <text evidence="10">The coatomer is a cytosolic protein complex that binds to dilysine motifs and reversibly associates with Golgi non-clathrin-coated vesicles, which further mediate biosynthetic protein transport from the ER, via the Golgi up to the trans Golgi network. Coatomer complex is required for budding from Golgi membranes, and is essential for the retrograde Golgi-to-ER transport of dilysine-tagged proteins.</text>
</comment>
<evidence type="ECO:0000256" key="8">
    <source>
        <dbReference type="ARBA" id="ARBA00023136"/>
    </source>
</evidence>
<evidence type="ECO:0000256" key="11">
    <source>
        <dbReference type="RuleBase" id="RU366052"/>
    </source>
</evidence>
<dbReference type="PANTHER" id="PTHR10121">
    <property type="entry name" value="COATOMER SUBUNIT DELTA"/>
    <property type="match status" value="1"/>
</dbReference>
<dbReference type="FunFam" id="3.30.450.60:FF:000003">
    <property type="entry name" value="Coatomer subunit delta"/>
    <property type="match status" value="1"/>
</dbReference>
<comment type="subunit">
    <text evidence="2 10">Oligomeric complex that consists of at least the alpha, beta, beta', gamma, delta, epsilon and zeta subunits.</text>
</comment>
<dbReference type="SUPFAM" id="SSF49447">
    <property type="entry name" value="Second domain of Mu2 adaptin subunit (ap50) of ap2 adaptor"/>
    <property type="match status" value="1"/>
</dbReference>
<evidence type="ECO:0000256" key="10">
    <source>
        <dbReference type="RuleBase" id="RU364018"/>
    </source>
</evidence>
<dbReference type="InterPro" id="IPR028565">
    <property type="entry name" value="MHD"/>
</dbReference>
<dbReference type="GO" id="GO:0006888">
    <property type="term" value="P:endoplasmic reticulum to Golgi vesicle-mediated transport"/>
    <property type="evidence" value="ECO:0007669"/>
    <property type="project" value="TreeGrafter"/>
</dbReference>
<comment type="subcellular location">
    <subcellularLocation>
        <location evidence="10 11">Cytoplasm</location>
    </subcellularLocation>
    <subcellularLocation>
        <location evidence="10 11">Cytoplasmic vesicle</location>
        <location evidence="10 11">COPI-coated vesicle membrane</location>
        <topology evidence="10 11">Peripheral membrane protein</topology>
        <orientation evidence="10 11">Cytoplasmic side</orientation>
    </subcellularLocation>
    <subcellularLocation>
        <location evidence="10 11">Golgi apparatus membrane</location>
        <topology evidence="10 11">Peripheral membrane protein</topology>
        <orientation evidence="10 11">Cytoplasmic side</orientation>
    </subcellularLocation>
</comment>
<dbReference type="GO" id="GO:0030126">
    <property type="term" value="C:COPI vesicle coat"/>
    <property type="evidence" value="ECO:0007669"/>
    <property type="project" value="UniProtKB-UniRule"/>
</dbReference>
<dbReference type="InterPro" id="IPR011012">
    <property type="entry name" value="Longin-like_dom_sf"/>
</dbReference>
<dbReference type="CDD" id="cd09254">
    <property type="entry name" value="AP_delta-COPI_MHD"/>
    <property type="match status" value="1"/>
</dbReference>
<evidence type="ECO:0000259" key="12">
    <source>
        <dbReference type="PROSITE" id="PS51072"/>
    </source>
</evidence>
<dbReference type="CDD" id="cd14830">
    <property type="entry name" value="Delta_COP_N"/>
    <property type="match status" value="1"/>
</dbReference>
<protein>
    <recommendedName>
        <fullName evidence="10">Coatomer subunit delta</fullName>
    </recommendedName>
</protein>
<evidence type="ECO:0000256" key="6">
    <source>
        <dbReference type="ARBA" id="ARBA00022927"/>
    </source>
</evidence>
<reference evidence="14" key="1">
    <citation type="submission" date="2017-04" db="EMBL/GenBank/DDBJ databases">
        <title>Plasmodium gonderi genome.</title>
        <authorList>
            <person name="Arisue N."/>
            <person name="Honma H."/>
            <person name="Kawai S."/>
            <person name="Tougan T."/>
            <person name="Tanabe K."/>
            <person name="Horii T."/>
        </authorList>
    </citation>
    <scope>NUCLEOTIDE SEQUENCE [LARGE SCALE GENOMIC DNA]</scope>
    <source>
        <strain evidence="14">ATCC 30045</strain>
    </source>
</reference>
<comment type="similarity">
    <text evidence="1 10">Belongs to the adaptor complexes medium subunit family. Delta-COP subfamily.</text>
</comment>
<dbReference type="GO" id="GO:0015031">
    <property type="term" value="P:protein transport"/>
    <property type="evidence" value="ECO:0007669"/>
    <property type="project" value="UniProtKB-KW"/>
</dbReference>
<evidence type="ECO:0000256" key="1">
    <source>
        <dbReference type="ARBA" id="ARBA00010516"/>
    </source>
</evidence>
<keyword evidence="6 10" id="KW-0653">Protein transport</keyword>
<dbReference type="RefSeq" id="XP_028543703.1">
    <property type="nucleotide sequence ID" value="XM_028687902.1"/>
</dbReference>
<organism evidence="13 14">
    <name type="scientific">Plasmodium gonderi</name>
    <dbReference type="NCBI Taxonomy" id="77519"/>
    <lineage>
        <taxon>Eukaryota</taxon>
        <taxon>Sar</taxon>
        <taxon>Alveolata</taxon>
        <taxon>Apicomplexa</taxon>
        <taxon>Aconoidasida</taxon>
        <taxon>Haemosporida</taxon>
        <taxon>Plasmodiidae</taxon>
        <taxon>Plasmodium</taxon>
        <taxon>Plasmodium (Plasmodium)</taxon>
    </lineage>
</organism>
<dbReference type="InterPro" id="IPR027059">
    <property type="entry name" value="Coatomer_dsu"/>
</dbReference>
<keyword evidence="9 10" id="KW-0968">Cytoplasmic vesicle</keyword>
<dbReference type="Pfam" id="PF00928">
    <property type="entry name" value="Adap_comp_sub"/>
    <property type="match status" value="1"/>
</dbReference>
<name>A0A1Y1JM13_PLAGO</name>
<evidence type="ECO:0000256" key="2">
    <source>
        <dbReference type="ARBA" id="ARBA00011775"/>
    </source>
</evidence>
<evidence type="ECO:0000256" key="7">
    <source>
        <dbReference type="ARBA" id="ARBA00023034"/>
    </source>
</evidence>
<dbReference type="OMA" id="VQFRTHP"/>
<evidence type="ECO:0000256" key="9">
    <source>
        <dbReference type="ARBA" id="ARBA00023329"/>
    </source>
</evidence>
<evidence type="ECO:0000256" key="3">
    <source>
        <dbReference type="ARBA" id="ARBA00022448"/>
    </source>
</evidence>
<dbReference type="GO" id="GO:0006890">
    <property type="term" value="P:retrograde vesicle-mediated transport, Golgi to endoplasmic reticulum"/>
    <property type="evidence" value="ECO:0007669"/>
    <property type="project" value="UniProtKB-UniRule"/>
</dbReference>
<evidence type="ECO:0000256" key="5">
    <source>
        <dbReference type="ARBA" id="ARBA00022892"/>
    </source>
</evidence>
<keyword evidence="14" id="KW-1185">Reference proteome</keyword>
<dbReference type="Gene3D" id="3.30.450.60">
    <property type="match status" value="1"/>
</dbReference>
<keyword evidence="8 10" id="KW-0472">Membrane</keyword>
<dbReference type="Proteomes" id="UP000195521">
    <property type="component" value="Unassembled WGS sequence"/>
</dbReference>
<dbReference type="InterPro" id="IPR036168">
    <property type="entry name" value="AP2_Mu_C_sf"/>
</dbReference>
<dbReference type="AlphaFoldDB" id="A0A1Y1JM13"/>
<dbReference type="GO" id="GO:0000139">
    <property type="term" value="C:Golgi membrane"/>
    <property type="evidence" value="ECO:0007669"/>
    <property type="project" value="UniProtKB-SubCell"/>
</dbReference>
<dbReference type="GeneID" id="39747832"/>
<comment type="caution">
    <text evidence="13">The sequence shown here is derived from an EMBL/GenBank/DDBJ whole genome shotgun (WGS) entry which is preliminary data.</text>
</comment>